<dbReference type="PANTHER" id="PTHR34894:SF5">
    <property type="entry name" value="EF-HAND DOMAIN-CONTAINING PROTEIN"/>
    <property type="match status" value="1"/>
</dbReference>
<dbReference type="Gene3D" id="1.10.238.10">
    <property type="entry name" value="EF-hand"/>
    <property type="match status" value="1"/>
</dbReference>
<dbReference type="RefSeq" id="XP_001458627.1">
    <property type="nucleotide sequence ID" value="XM_001458590.1"/>
</dbReference>
<evidence type="ECO:0000259" key="5">
    <source>
        <dbReference type="PROSITE" id="PS50222"/>
    </source>
</evidence>
<dbReference type="EMBL" id="CT868662">
    <property type="protein sequence ID" value="CAK91230.1"/>
    <property type="molecule type" value="Genomic_DNA"/>
</dbReference>
<feature type="domain" description="EF-hand" evidence="5">
    <location>
        <begin position="957"/>
        <end position="992"/>
    </location>
</feature>
<dbReference type="GO" id="GO:0005509">
    <property type="term" value="F:calcium ion binding"/>
    <property type="evidence" value="ECO:0007669"/>
    <property type="project" value="InterPro"/>
</dbReference>
<accession>A0E7G3</accession>
<evidence type="ECO:0000313" key="6">
    <source>
        <dbReference type="EMBL" id="CAK91230.1"/>
    </source>
</evidence>
<name>A0E7G3_PARTE</name>
<evidence type="ECO:0000256" key="2">
    <source>
        <dbReference type="ARBA" id="ARBA00023054"/>
    </source>
</evidence>
<feature type="coiled-coil region" evidence="3">
    <location>
        <begin position="280"/>
        <end position="321"/>
    </location>
</feature>
<dbReference type="AlphaFoldDB" id="A0E7G3"/>
<feature type="compositionally biased region" description="Polar residues" evidence="4">
    <location>
        <begin position="1"/>
        <end position="20"/>
    </location>
</feature>
<feature type="compositionally biased region" description="Low complexity" evidence="4">
    <location>
        <begin position="21"/>
        <end position="31"/>
    </location>
</feature>
<dbReference type="PROSITE" id="PS50222">
    <property type="entry name" value="EF_HAND_2"/>
    <property type="match status" value="1"/>
</dbReference>
<evidence type="ECO:0000256" key="4">
    <source>
        <dbReference type="SAM" id="MobiDB-lite"/>
    </source>
</evidence>
<dbReference type="InParanoid" id="A0E7G3"/>
<dbReference type="GeneID" id="5044389"/>
<keyword evidence="1" id="KW-0106">Calcium</keyword>
<feature type="coiled-coil region" evidence="3">
    <location>
        <begin position="508"/>
        <end position="563"/>
    </location>
</feature>
<dbReference type="OrthoDB" id="1927454at2759"/>
<dbReference type="GO" id="GO:0005737">
    <property type="term" value="C:cytoplasm"/>
    <property type="evidence" value="ECO:0007669"/>
    <property type="project" value="UniProtKB-ARBA"/>
</dbReference>
<dbReference type="InterPro" id="IPR011992">
    <property type="entry name" value="EF-hand-dom_pair"/>
</dbReference>
<sequence length="1147" mass="134374">MLNKNQLPLLSNSSQAPVITNSQSNKNNSQMSLMEGNSMRQSGISANLTLNLTKTRITRYQDTSYLQQKTVVPTSLSSLVDDPKLHEYTQQRLKTNFYGTMYRNSQSMTSYKTNFTELDSKDGTLDLNPLLKNVKSSQLQSYLKKIIQQQSDKIQQSSTLPNRQMAIDLQLWFDYMIKKVKQSVSVENNNTQNIAEEISLIYSSCLKEIIRQVSLDCKERGQLLEKVWNSYIVLIDDLISNINKTNQENLEKLKTIQQSQQLNQTQKNYQQDYLTLSQEFQQFKIEKEALDKKNTFLEDRIKKQREEISLLYQKIEQISQEYKKHQNHQAQSTDVVIQLPNGFSNMQLKHLQSIQEGKSIVSHIMTKKAQIPIQLKNKSLSPIQIVKTSDDEQSKTPLSQLQLEFDNMEDSQLIKIQKYRRKSNAMQNVILDEKQTQTDKMIFSSIPILNEFIHNFINHGVKAIFDEVKEDEYRESTQIVRCATSISIAQEDFVIETINKSKIKQRVYEELQEYVTKLNDKYIEFQSKNIEQMLIIKEHQVVAQNLEQNLKEATQDFVEILKEKQLTIKTLKHGQTQLLKKLNSISQEQLSSKRSPQFPSPTRKTPSFKNTFDFNKEAISKEIDIIKVEEDDDNSSIKSDDEKQKINQTFQINNEVLHLNVLQDQDECDGQLQGDEKQEINLDTSAYAEDENPLNDQKSEITQSLQLDLQLESKKVDENRMSNVKELIQKFGLQRQSTKKFTKPLQMRVSLLNELKQDKKKVKRIYSQNTDAANSLMKELIAKTPTKKVVRIPIIPIIQLLKIFYTLILDASKNPEGYKIPLHISIYDYFLKKYGFKNVAEKKIKQIFQFICSKMETLPKMQFMARLCYMHGEMDEAIYKQIVETVKYFNNKEVNFHKNDLIIQLDLMTEYCNEFLANFLGQSTVNQYLNSLKHKKEILFEPEMITILNLYFSKKKQCEDSLQLIFQAADLDGNQLIEFSEFKTLYKAIHPDLYNKTKALHQFITFADFIDENTKDKMITLDRFAEMAIELNLFNREKINQYGQGSQSLVHEWNENKNLIKYRYLVSNNYHKVKYTFNLLTEQIQLHMQKQNCSHSIQILWVSYKLLFERSQRVILNYELKQLMDDFVPQELAQITQIYNAIAEINL</sequence>
<dbReference type="eggNOG" id="ENOG502R2NP">
    <property type="taxonomic scope" value="Eukaryota"/>
</dbReference>
<organism evidence="6 7">
    <name type="scientific">Paramecium tetraurelia</name>
    <dbReference type="NCBI Taxonomy" id="5888"/>
    <lineage>
        <taxon>Eukaryota</taxon>
        <taxon>Sar</taxon>
        <taxon>Alveolata</taxon>
        <taxon>Ciliophora</taxon>
        <taxon>Intramacronucleata</taxon>
        <taxon>Oligohymenophorea</taxon>
        <taxon>Peniculida</taxon>
        <taxon>Parameciidae</taxon>
        <taxon>Paramecium</taxon>
    </lineage>
</organism>
<dbReference type="STRING" id="5888.A0E7G3"/>
<evidence type="ECO:0000256" key="1">
    <source>
        <dbReference type="ARBA" id="ARBA00022837"/>
    </source>
</evidence>
<evidence type="ECO:0000313" key="7">
    <source>
        <dbReference type="Proteomes" id="UP000000600"/>
    </source>
</evidence>
<keyword evidence="7" id="KW-1185">Reference proteome</keyword>
<dbReference type="OMA" id="HEWNENK"/>
<dbReference type="HOGENOM" id="CLU_277003_0_0_1"/>
<dbReference type="KEGG" id="ptm:GSPATT00023958001"/>
<evidence type="ECO:0000256" key="3">
    <source>
        <dbReference type="SAM" id="Coils"/>
    </source>
</evidence>
<dbReference type="InterPro" id="IPR018247">
    <property type="entry name" value="EF_Hand_1_Ca_BS"/>
</dbReference>
<dbReference type="PANTHER" id="PTHR34894">
    <property type="entry name" value="SAM-DEPENDENT METHYLTRANSFERASE RSMI, CONSERVED SITE"/>
    <property type="match status" value="1"/>
</dbReference>
<dbReference type="InterPro" id="IPR002048">
    <property type="entry name" value="EF_hand_dom"/>
</dbReference>
<keyword evidence="2 3" id="KW-0175">Coiled coil</keyword>
<gene>
    <name evidence="6" type="ORF">GSPATT00023958001</name>
</gene>
<feature type="region of interest" description="Disordered" evidence="4">
    <location>
        <begin position="1"/>
        <end position="31"/>
    </location>
</feature>
<dbReference type="PROSITE" id="PS00018">
    <property type="entry name" value="EF_HAND_1"/>
    <property type="match status" value="1"/>
</dbReference>
<protein>
    <recommendedName>
        <fullName evidence="5">EF-hand domain-containing protein</fullName>
    </recommendedName>
</protein>
<proteinExistence type="predicted"/>
<dbReference type="Proteomes" id="UP000000600">
    <property type="component" value="Unassembled WGS sequence"/>
</dbReference>
<dbReference type="Pfam" id="PF10211">
    <property type="entry name" value="Ax_dynein_light"/>
    <property type="match status" value="1"/>
</dbReference>
<dbReference type="InterPro" id="IPR019347">
    <property type="entry name" value="Axonemal_dynein_light_chain"/>
</dbReference>
<dbReference type="SUPFAM" id="SSF47473">
    <property type="entry name" value="EF-hand"/>
    <property type="match status" value="1"/>
</dbReference>
<reference evidence="6 7" key="1">
    <citation type="journal article" date="2006" name="Nature">
        <title>Global trends of whole-genome duplications revealed by the ciliate Paramecium tetraurelia.</title>
        <authorList>
            <consortium name="Genoscope"/>
            <person name="Aury J.-M."/>
            <person name="Jaillon O."/>
            <person name="Duret L."/>
            <person name="Noel B."/>
            <person name="Jubin C."/>
            <person name="Porcel B.M."/>
            <person name="Segurens B."/>
            <person name="Daubin V."/>
            <person name="Anthouard V."/>
            <person name="Aiach N."/>
            <person name="Arnaiz O."/>
            <person name="Billaut A."/>
            <person name="Beisson J."/>
            <person name="Blanc I."/>
            <person name="Bouhouche K."/>
            <person name="Camara F."/>
            <person name="Duharcourt S."/>
            <person name="Guigo R."/>
            <person name="Gogendeau D."/>
            <person name="Katinka M."/>
            <person name="Keller A.-M."/>
            <person name="Kissmehl R."/>
            <person name="Klotz C."/>
            <person name="Koll F."/>
            <person name="Le Moue A."/>
            <person name="Lepere C."/>
            <person name="Malinsky S."/>
            <person name="Nowacki M."/>
            <person name="Nowak J.K."/>
            <person name="Plattner H."/>
            <person name="Poulain J."/>
            <person name="Ruiz F."/>
            <person name="Serrano V."/>
            <person name="Zagulski M."/>
            <person name="Dessen P."/>
            <person name="Betermier M."/>
            <person name="Weissenbach J."/>
            <person name="Scarpelli C."/>
            <person name="Schachter V."/>
            <person name="Sperling L."/>
            <person name="Meyer E."/>
            <person name="Cohen J."/>
            <person name="Wincker P."/>
        </authorList>
    </citation>
    <scope>NUCLEOTIDE SEQUENCE [LARGE SCALE GENOMIC DNA]</scope>
    <source>
        <strain evidence="6 7">Stock d4-2</strain>
    </source>
</reference>